<proteinExistence type="predicted"/>
<reference evidence="1 2" key="1">
    <citation type="submission" date="2019-01" db="EMBL/GenBank/DDBJ databases">
        <title>Draft genome sequences of three monokaryotic isolates of the white-rot basidiomycete fungus Dichomitus squalens.</title>
        <authorList>
            <consortium name="DOE Joint Genome Institute"/>
            <person name="Lopez S.C."/>
            <person name="Andreopoulos B."/>
            <person name="Pangilinan J."/>
            <person name="Lipzen A."/>
            <person name="Riley R."/>
            <person name="Ahrendt S."/>
            <person name="Ng V."/>
            <person name="Barry K."/>
            <person name="Daum C."/>
            <person name="Grigoriev I.V."/>
            <person name="Hilden K.S."/>
            <person name="Makela M.R."/>
            <person name="de Vries R.P."/>
        </authorList>
    </citation>
    <scope>NUCLEOTIDE SEQUENCE [LARGE SCALE GENOMIC DNA]</scope>
    <source>
        <strain evidence="1 2">CBS 464.89</strain>
    </source>
</reference>
<dbReference type="AlphaFoldDB" id="A0A4Q9Q9L4"/>
<dbReference type="Proteomes" id="UP000292082">
    <property type="component" value="Unassembled WGS sequence"/>
</dbReference>
<dbReference type="EMBL" id="ML145088">
    <property type="protein sequence ID" value="TBU63756.1"/>
    <property type="molecule type" value="Genomic_DNA"/>
</dbReference>
<evidence type="ECO:0000313" key="2">
    <source>
        <dbReference type="Proteomes" id="UP000292082"/>
    </source>
</evidence>
<accession>A0A4Q9Q9L4</accession>
<sequence>MSVTGSAPSICSLSDVPSLKEPYEAGDPIAELPRTWFLVEAIGDASNNLTLHDDERVWEWSTRHPNRRFIASYAVQCALAATARPEWDATYNFPEQLQDMLPLDLPVVVLDGLWSGHSGPFAEKPFVKAVEELAQRSENLETLVKRRLQHPGPELGRIGTIITSRPSEPYLPQGVIFGWECNGQTVTYTLAFPTGNWQLPEEGMTDLERAGLSRKRARKLFANFPYLGRYFEDVSFSEVDSDGNPMGLVLTAEARMLYPDDDVLQDSMNAVPSGQADSTVVRVT</sequence>
<protein>
    <submittedName>
        <fullName evidence="1">Uncharacterized protein</fullName>
    </submittedName>
</protein>
<keyword evidence="2" id="KW-1185">Reference proteome</keyword>
<evidence type="ECO:0000313" key="1">
    <source>
        <dbReference type="EMBL" id="TBU63756.1"/>
    </source>
</evidence>
<gene>
    <name evidence="1" type="ORF">BD310DRAFT_944848</name>
</gene>
<dbReference type="STRING" id="114155.A0A4Q9Q9L4"/>
<organism evidence="1 2">
    <name type="scientific">Dichomitus squalens</name>
    <dbReference type="NCBI Taxonomy" id="114155"/>
    <lineage>
        <taxon>Eukaryota</taxon>
        <taxon>Fungi</taxon>
        <taxon>Dikarya</taxon>
        <taxon>Basidiomycota</taxon>
        <taxon>Agaricomycotina</taxon>
        <taxon>Agaricomycetes</taxon>
        <taxon>Polyporales</taxon>
        <taxon>Polyporaceae</taxon>
        <taxon>Dichomitus</taxon>
    </lineage>
</organism>
<name>A0A4Q9Q9L4_9APHY</name>